<sequence length="126" mass="12973">MIAEATDPLKAAKAAYAASLIGGLAAIELLRVAARHHDPQVRIAVADGLKNLAAAAPTDLVMNALNDPDVGVRKLALSTADRLKRADFAQRVAEIAKADPAEHLRSAATVTAKHLSTLAPGTPTGP</sequence>
<reference evidence="1 2" key="1">
    <citation type="submission" date="2017-03" db="EMBL/GenBank/DDBJ databases">
        <title>Complete genome sequence of Candidatus 'Thiodictyon syntrophicum' sp. nov. strain Cad16T, a photolithoautotroph purple sulfur bacterium isolated from an alpine meromictic lake.</title>
        <authorList>
            <person name="Luedin S.M."/>
            <person name="Pothier J.F."/>
            <person name="Danza F."/>
            <person name="Storelli N."/>
            <person name="Wittwer M."/>
            <person name="Tonolla M."/>
        </authorList>
    </citation>
    <scope>NUCLEOTIDE SEQUENCE [LARGE SCALE GENOMIC DNA]</scope>
    <source>
        <strain evidence="1 2">Cad16T</strain>
    </source>
</reference>
<gene>
    <name evidence="1" type="ORF">THSYN_19410</name>
</gene>
<dbReference type="SUPFAM" id="SSF48371">
    <property type="entry name" value="ARM repeat"/>
    <property type="match status" value="1"/>
</dbReference>
<dbReference type="InterPro" id="IPR016024">
    <property type="entry name" value="ARM-type_fold"/>
</dbReference>
<evidence type="ECO:0000313" key="2">
    <source>
        <dbReference type="Proteomes" id="UP000232638"/>
    </source>
</evidence>
<protein>
    <recommendedName>
        <fullName evidence="3">HEAT repeat domain-containing protein</fullName>
    </recommendedName>
</protein>
<keyword evidence="2" id="KW-1185">Reference proteome</keyword>
<name>A0A2K8UBI8_9GAMM</name>
<dbReference type="AlphaFoldDB" id="A0A2K8UBI8"/>
<dbReference type="RefSeq" id="WP_100920601.1">
    <property type="nucleotide sequence ID" value="NZ_CP020370.1"/>
</dbReference>
<dbReference type="Proteomes" id="UP000232638">
    <property type="component" value="Chromosome"/>
</dbReference>
<dbReference type="Gene3D" id="1.25.10.10">
    <property type="entry name" value="Leucine-rich Repeat Variant"/>
    <property type="match status" value="1"/>
</dbReference>
<dbReference type="Pfam" id="PF13646">
    <property type="entry name" value="HEAT_2"/>
    <property type="match status" value="1"/>
</dbReference>
<dbReference type="EMBL" id="CP020370">
    <property type="protein sequence ID" value="AUB82897.1"/>
    <property type="molecule type" value="Genomic_DNA"/>
</dbReference>
<dbReference type="KEGG" id="tsy:THSYN_19410"/>
<organism evidence="1 2">
    <name type="scientific">Candidatus Thiodictyon syntrophicum</name>
    <dbReference type="NCBI Taxonomy" id="1166950"/>
    <lineage>
        <taxon>Bacteria</taxon>
        <taxon>Pseudomonadati</taxon>
        <taxon>Pseudomonadota</taxon>
        <taxon>Gammaproteobacteria</taxon>
        <taxon>Chromatiales</taxon>
        <taxon>Chromatiaceae</taxon>
        <taxon>Thiodictyon</taxon>
    </lineage>
</organism>
<accession>A0A2K8UBI8</accession>
<dbReference type="InterPro" id="IPR011989">
    <property type="entry name" value="ARM-like"/>
</dbReference>
<evidence type="ECO:0000313" key="1">
    <source>
        <dbReference type="EMBL" id="AUB82897.1"/>
    </source>
</evidence>
<proteinExistence type="predicted"/>
<evidence type="ECO:0008006" key="3">
    <source>
        <dbReference type="Google" id="ProtNLM"/>
    </source>
</evidence>